<dbReference type="InterPro" id="IPR023606">
    <property type="entry name" value="CoA-Trfase_III_dom_1_sf"/>
</dbReference>
<dbReference type="InterPro" id="IPR050509">
    <property type="entry name" value="CoA-transferase_III"/>
</dbReference>
<dbReference type="Proteomes" id="UP000011200">
    <property type="component" value="Chromosome"/>
</dbReference>
<dbReference type="InterPro" id="IPR003673">
    <property type="entry name" value="CoA-Trfase_fam_III"/>
</dbReference>
<dbReference type="Pfam" id="PF02515">
    <property type="entry name" value="CoA_transf_3"/>
    <property type="match status" value="1"/>
</dbReference>
<dbReference type="SUPFAM" id="SSF89796">
    <property type="entry name" value="CoA-transferase family III (CaiB/BaiF)"/>
    <property type="match status" value="1"/>
</dbReference>
<reference evidence="1 2" key="1">
    <citation type="journal article" date="2013" name="Genome Announc.">
        <title>Draft genome sequence of MKD8, a conjugal recipient Mycobacterium smegmatis strain.</title>
        <authorList>
            <person name="Gray T.A."/>
            <person name="Palumbo M.J."/>
            <person name="Derbyshire K.M."/>
        </authorList>
    </citation>
    <scope>NUCLEOTIDE SEQUENCE [LARGE SCALE GENOMIC DNA]</scope>
    <source>
        <strain evidence="1 2">MKD8</strain>
    </source>
</reference>
<dbReference type="AlphaFoldDB" id="A0A2U9PUH3"/>
<dbReference type="EMBL" id="CP027541">
    <property type="protein sequence ID" value="AWT54935.1"/>
    <property type="molecule type" value="Genomic_DNA"/>
</dbReference>
<evidence type="ECO:0000313" key="2">
    <source>
        <dbReference type="Proteomes" id="UP000011200"/>
    </source>
</evidence>
<name>A0A2U9PUH3_MYCSE</name>
<protein>
    <submittedName>
        <fullName evidence="1">Alpha-methylacyl-CoA racemase</fullName>
    </submittedName>
</protein>
<dbReference type="PANTHER" id="PTHR48228">
    <property type="entry name" value="SUCCINYL-COA--D-CITRAMALATE COA-TRANSFERASE"/>
    <property type="match status" value="1"/>
</dbReference>
<dbReference type="InterPro" id="IPR044855">
    <property type="entry name" value="CoA-Trfase_III_dom3_sf"/>
</dbReference>
<reference evidence="2" key="2">
    <citation type="submission" date="2018-03" db="EMBL/GenBank/DDBJ databases">
        <authorList>
            <person name="Derbyshire K."/>
            <person name="Gray T.A."/>
            <person name="Champion M."/>
        </authorList>
    </citation>
    <scope>NUCLEOTIDE SEQUENCE [LARGE SCALE GENOMIC DNA]</scope>
    <source>
        <strain evidence="2">MKD8</strain>
    </source>
</reference>
<dbReference type="PANTHER" id="PTHR48228:SF5">
    <property type="entry name" value="ALPHA-METHYLACYL-COA RACEMASE"/>
    <property type="match status" value="1"/>
</dbReference>
<gene>
    <name evidence="1" type="ORF">D806_039690</name>
</gene>
<sequence>MTTKAGPLSGVRVVDMSRLSPGPYGSMLLADLGADVVVVGGGRSGLPVPAFGRGKEYVTLDLKNEDGRRALQALVQGADVFLEGFRPGVADRLGVGYRALSEVNPKLVYCSVTGYGQTGTLAQRAGHDINYLAVSGALGAFGPHDGPPIPPLNTLADFAGGGMLAAFGILAALFERERSGRGQYIDAAMIDGVMSLMAMPFADWGNRTLPGRGDGVLAGNMPAYRCYECADGRYVAVGALEDAFFERLWTTLDLGEVPNQFDRDNWPKIEAALKETFATRSRDEWAEVFADIDACVTPVLAPDELAAHPYVASRHPDFRLDAVPAVPVLSRTPAERRETSMQDTTEASLIRWGVDADLAARVAAVEHERPLGLSWPPM</sequence>
<dbReference type="GO" id="GO:0003824">
    <property type="term" value="F:catalytic activity"/>
    <property type="evidence" value="ECO:0007669"/>
    <property type="project" value="InterPro"/>
</dbReference>
<organism evidence="1 2">
    <name type="scientific">Mycolicibacterium smegmatis (strain MKD8)</name>
    <name type="common">Mycobacterium smegmatis</name>
    <dbReference type="NCBI Taxonomy" id="1214915"/>
    <lineage>
        <taxon>Bacteria</taxon>
        <taxon>Bacillati</taxon>
        <taxon>Actinomycetota</taxon>
        <taxon>Actinomycetes</taxon>
        <taxon>Mycobacteriales</taxon>
        <taxon>Mycobacteriaceae</taxon>
        <taxon>Mycolicibacterium</taxon>
    </lineage>
</organism>
<dbReference type="RefSeq" id="WP_080628102.1">
    <property type="nucleotide sequence ID" value="NZ_CP027541.1"/>
</dbReference>
<dbReference type="Gene3D" id="3.30.1540.10">
    <property type="entry name" value="formyl-coa transferase, domain 3"/>
    <property type="match status" value="1"/>
</dbReference>
<proteinExistence type="predicted"/>
<dbReference type="Gene3D" id="3.40.50.10540">
    <property type="entry name" value="Crotonobetainyl-coa:carnitine coa-transferase, domain 1"/>
    <property type="match status" value="1"/>
</dbReference>
<evidence type="ECO:0000313" key="1">
    <source>
        <dbReference type="EMBL" id="AWT54935.1"/>
    </source>
</evidence>
<accession>A0A2U9PUH3</accession>